<feature type="compositionally biased region" description="Basic and acidic residues" evidence="1">
    <location>
        <begin position="75"/>
        <end position="101"/>
    </location>
</feature>
<reference evidence="2 3" key="1">
    <citation type="submission" date="2019-01" db="EMBL/GenBank/DDBJ databases">
        <title>Sinorhodobacter populi sp. nov. isolated from the symptomatic bark tissue of Populus euramericana canker.</title>
        <authorList>
            <person name="Xu G."/>
        </authorList>
    </citation>
    <scope>NUCLEOTIDE SEQUENCE [LARGE SCALE GENOMIC DNA]</scope>
    <source>
        <strain evidence="2 3">2D-5</strain>
    </source>
</reference>
<feature type="region of interest" description="Disordered" evidence="1">
    <location>
        <begin position="57"/>
        <end position="101"/>
    </location>
</feature>
<reference evidence="2 3" key="2">
    <citation type="submission" date="2019-01" db="EMBL/GenBank/DDBJ databases">
        <authorList>
            <person name="Li Y."/>
        </authorList>
    </citation>
    <scope>NUCLEOTIDE SEQUENCE [LARGE SCALE GENOMIC DNA]</scope>
    <source>
        <strain evidence="2 3">2D-5</strain>
    </source>
</reference>
<dbReference type="InterPro" id="IPR036264">
    <property type="entry name" value="Bact_exopeptidase_dim_dom"/>
</dbReference>
<organism evidence="2 3">
    <name type="scientific">Paenirhodobacter populi</name>
    <dbReference type="NCBI Taxonomy" id="2306993"/>
    <lineage>
        <taxon>Bacteria</taxon>
        <taxon>Pseudomonadati</taxon>
        <taxon>Pseudomonadota</taxon>
        <taxon>Alphaproteobacteria</taxon>
        <taxon>Rhodobacterales</taxon>
        <taxon>Rhodobacter group</taxon>
        <taxon>Paenirhodobacter</taxon>
    </lineage>
</organism>
<dbReference type="SUPFAM" id="SSF55031">
    <property type="entry name" value="Bacterial exopeptidase dimerisation domain"/>
    <property type="match status" value="1"/>
</dbReference>
<accession>A0A443J573</accession>
<evidence type="ECO:0000313" key="3">
    <source>
        <dbReference type="Proteomes" id="UP000285710"/>
    </source>
</evidence>
<sequence>MATGIRPYPATLHGVENHAGPIPMDIRRDAMAGFCEIASTVIDAAHRRGRPAVTTVGRVAGADNGDSLEGGLSRDAPHTDPVRSKDGDSHARRILFDPRYR</sequence>
<evidence type="ECO:0000313" key="2">
    <source>
        <dbReference type="EMBL" id="RWR15466.1"/>
    </source>
</evidence>
<comment type="caution">
    <text evidence="2">The sequence shown here is derived from an EMBL/GenBank/DDBJ whole genome shotgun (WGS) entry which is preliminary data.</text>
</comment>
<proteinExistence type="predicted"/>
<evidence type="ECO:0000256" key="1">
    <source>
        <dbReference type="SAM" id="MobiDB-lite"/>
    </source>
</evidence>
<gene>
    <name evidence="2" type="ORF">D2T33_00915</name>
</gene>
<keyword evidence="3" id="KW-1185">Reference proteome</keyword>
<name>A0A443J573_9RHOB</name>
<dbReference type="Proteomes" id="UP000285710">
    <property type="component" value="Unassembled WGS sequence"/>
</dbReference>
<protein>
    <submittedName>
        <fullName evidence="2">Uncharacterized protein</fullName>
    </submittedName>
</protein>
<dbReference type="EMBL" id="SAUW01000001">
    <property type="protein sequence ID" value="RWR15466.1"/>
    <property type="molecule type" value="Genomic_DNA"/>
</dbReference>
<dbReference type="Gene3D" id="3.30.70.360">
    <property type="match status" value="1"/>
</dbReference>
<dbReference type="RefSeq" id="WP_128268503.1">
    <property type="nucleotide sequence ID" value="NZ_SAUW01000001.1"/>
</dbReference>
<dbReference type="AlphaFoldDB" id="A0A443J573"/>